<proteinExistence type="predicted"/>
<name>A0A9Q0PHY9_9ROSI</name>
<comment type="caution">
    <text evidence="2">The sequence shown here is derived from an EMBL/GenBank/DDBJ whole genome shotgun (WGS) entry which is preliminary data.</text>
</comment>
<sequence>MDDLDASFTGGATYTGACVTVEERGRGSGRVCGEREKDIRRKATVTASLPPLAASIAADLDGATLSVIGGGTIRFHITHRHRTSSAPPGGGGRRQEVVREYSNNSGFQRRRKIYEGTDDVKREQMDVSHGHSKPYLVSNFVQAKEQLPAGSENVVPVTTNFK</sequence>
<organism evidence="2 3">
    <name type="scientific">Salix koriyanagi</name>
    <dbReference type="NCBI Taxonomy" id="2511006"/>
    <lineage>
        <taxon>Eukaryota</taxon>
        <taxon>Viridiplantae</taxon>
        <taxon>Streptophyta</taxon>
        <taxon>Embryophyta</taxon>
        <taxon>Tracheophyta</taxon>
        <taxon>Spermatophyta</taxon>
        <taxon>Magnoliopsida</taxon>
        <taxon>eudicotyledons</taxon>
        <taxon>Gunneridae</taxon>
        <taxon>Pentapetalae</taxon>
        <taxon>rosids</taxon>
        <taxon>fabids</taxon>
        <taxon>Malpighiales</taxon>
        <taxon>Salicaceae</taxon>
        <taxon>Saliceae</taxon>
        <taxon>Salix</taxon>
    </lineage>
</organism>
<reference evidence="2" key="1">
    <citation type="submission" date="2022-11" db="EMBL/GenBank/DDBJ databases">
        <authorList>
            <person name="Hyden B.L."/>
            <person name="Feng K."/>
            <person name="Yates T."/>
            <person name="Jawdy S."/>
            <person name="Smart L.B."/>
            <person name="Muchero W."/>
        </authorList>
    </citation>
    <scope>NUCLEOTIDE SEQUENCE</scope>
    <source>
        <tissue evidence="2">Shoot tip</tissue>
    </source>
</reference>
<evidence type="ECO:0000256" key="1">
    <source>
        <dbReference type="SAM" id="MobiDB-lite"/>
    </source>
</evidence>
<protein>
    <submittedName>
        <fullName evidence="2">Uncharacterized protein</fullName>
    </submittedName>
</protein>
<dbReference type="AlphaFoldDB" id="A0A9Q0PHY9"/>
<dbReference type="EMBL" id="JAPFFM010000019">
    <property type="protein sequence ID" value="KAJ6688461.1"/>
    <property type="molecule type" value="Genomic_DNA"/>
</dbReference>
<evidence type="ECO:0000313" key="2">
    <source>
        <dbReference type="EMBL" id="KAJ6688461.1"/>
    </source>
</evidence>
<dbReference type="Proteomes" id="UP001151752">
    <property type="component" value="Chromosome 15W"/>
</dbReference>
<accession>A0A9Q0PHY9</accession>
<gene>
    <name evidence="2" type="ORF">OIU74_017053</name>
</gene>
<feature type="region of interest" description="Disordered" evidence="1">
    <location>
        <begin position="81"/>
        <end position="105"/>
    </location>
</feature>
<evidence type="ECO:0000313" key="3">
    <source>
        <dbReference type="Proteomes" id="UP001151752"/>
    </source>
</evidence>
<reference evidence="2" key="2">
    <citation type="journal article" date="2023" name="Int. J. Mol. Sci.">
        <title>De Novo Assembly and Annotation of 11 Diverse Shrub Willow (Salix) Genomes Reveals Novel Gene Organization in Sex-Linked Regions.</title>
        <authorList>
            <person name="Hyden B."/>
            <person name="Feng K."/>
            <person name="Yates T.B."/>
            <person name="Jawdy S."/>
            <person name="Cereghino C."/>
            <person name="Smart L.B."/>
            <person name="Muchero W."/>
        </authorList>
    </citation>
    <scope>NUCLEOTIDE SEQUENCE</scope>
    <source>
        <tissue evidence="2">Shoot tip</tissue>
    </source>
</reference>
<keyword evidence="3" id="KW-1185">Reference proteome</keyword>